<dbReference type="EMBL" id="LJIJ01000764">
    <property type="protein sequence ID" value="ODM94714.1"/>
    <property type="molecule type" value="Genomic_DNA"/>
</dbReference>
<evidence type="ECO:0000313" key="11">
    <source>
        <dbReference type="Proteomes" id="UP000094527"/>
    </source>
</evidence>
<dbReference type="PANTHER" id="PTHR12883:SF0">
    <property type="entry name" value="PAT COMPLEX SUBUNIT CCDC47"/>
    <property type="match status" value="1"/>
</dbReference>
<keyword evidence="3 9" id="KW-0472">Membrane</keyword>
<gene>
    <name evidence="10" type="ORF">Ocin01_11971</name>
</gene>
<keyword evidence="2 9" id="KW-1133">Transmembrane helix</keyword>
<comment type="subcellular location">
    <subcellularLocation>
        <location evidence="4">Rough endoplasmic reticulum membrane</location>
        <topology evidence="4">Single-pass type I membrane protein</topology>
    </subcellularLocation>
</comment>
<dbReference type="STRING" id="48709.A0A1D2MPD1"/>
<evidence type="ECO:0000256" key="2">
    <source>
        <dbReference type="ARBA" id="ARBA00022989"/>
    </source>
</evidence>
<feature type="compositionally biased region" description="Acidic residues" evidence="8">
    <location>
        <begin position="90"/>
        <end position="99"/>
    </location>
</feature>
<feature type="compositionally biased region" description="Acidic residues" evidence="8">
    <location>
        <begin position="165"/>
        <end position="174"/>
    </location>
</feature>
<name>A0A1D2MPD1_ORCCI</name>
<feature type="region of interest" description="Disordered" evidence="8">
    <location>
        <begin position="90"/>
        <end position="153"/>
    </location>
</feature>
<feature type="compositionally biased region" description="Basic and acidic residues" evidence="8">
    <location>
        <begin position="175"/>
        <end position="184"/>
    </location>
</feature>
<organism evidence="10 11">
    <name type="scientific">Orchesella cincta</name>
    <name type="common">Springtail</name>
    <name type="synonym">Podura cincta</name>
    <dbReference type="NCBI Taxonomy" id="48709"/>
    <lineage>
        <taxon>Eukaryota</taxon>
        <taxon>Metazoa</taxon>
        <taxon>Ecdysozoa</taxon>
        <taxon>Arthropoda</taxon>
        <taxon>Hexapoda</taxon>
        <taxon>Collembola</taxon>
        <taxon>Entomobryomorpha</taxon>
        <taxon>Entomobryoidea</taxon>
        <taxon>Orchesellidae</taxon>
        <taxon>Orchesellinae</taxon>
        <taxon>Orchesella</taxon>
    </lineage>
</organism>
<feature type="compositionally biased region" description="Basic and acidic residues" evidence="8">
    <location>
        <begin position="501"/>
        <end position="534"/>
    </location>
</feature>
<protein>
    <recommendedName>
        <fullName evidence="6">PAT complex subunit CCDC47</fullName>
    </recommendedName>
    <alternativeName>
        <fullName evidence="7">Coiled-coil domain-containing protein 47</fullName>
    </alternativeName>
</protein>
<feature type="compositionally biased region" description="Basic and acidic residues" evidence="8">
    <location>
        <begin position="115"/>
        <end position="125"/>
    </location>
</feature>
<feature type="transmembrane region" description="Helical" evidence="9">
    <location>
        <begin position="202"/>
        <end position="222"/>
    </location>
</feature>
<keyword evidence="11" id="KW-1185">Reference proteome</keyword>
<feature type="region of interest" description="Disordered" evidence="8">
    <location>
        <begin position="22"/>
        <end position="46"/>
    </location>
</feature>
<keyword evidence="1 9" id="KW-0812">Transmembrane</keyword>
<dbReference type="OrthoDB" id="10039147at2759"/>
<feature type="region of interest" description="Disordered" evidence="8">
    <location>
        <begin position="165"/>
        <end position="185"/>
    </location>
</feature>
<feature type="transmembrane region" description="Helical" evidence="9">
    <location>
        <begin position="63"/>
        <end position="79"/>
    </location>
</feature>
<proteinExistence type="inferred from homology"/>
<reference evidence="10 11" key="1">
    <citation type="journal article" date="2016" name="Genome Biol. Evol.">
        <title>Gene Family Evolution Reflects Adaptation to Soil Environmental Stressors in the Genome of the Collembolan Orchesella cincta.</title>
        <authorList>
            <person name="Faddeeva-Vakhrusheva A."/>
            <person name="Derks M.F."/>
            <person name="Anvar S.Y."/>
            <person name="Agamennone V."/>
            <person name="Suring W."/>
            <person name="Smit S."/>
            <person name="van Straalen N.M."/>
            <person name="Roelofs D."/>
        </authorList>
    </citation>
    <scope>NUCLEOTIDE SEQUENCE [LARGE SCALE GENOMIC DNA]</scope>
    <source>
        <tissue evidence="10">Mixed pool</tissue>
    </source>
</reference>
<evidence type="ECO:0000256" key="6">
    <source>
        <dbReference type="ARBA" id="ARBA00034875"/>
    </source>
</evidence>
<evidence type="ECO:0000256" key="7">
    <source>
        <dbReference type="ARBA" id="ARBA00034902"/>
    </source>
</evidence>
<dbReference type="GO" id="GO:0032469">
    <property type="term" value="P:endoplasmic reticulum calcium ion homeostasis"/>
    <property type="evidence" value="ECO:0007669"/>
    <property type="project" value="InterPro"/>
</dbReference>
<feature type="compositionally biased region" description="Basic residues" evidence="8">
    <location>
        <begin position="535"/>
        <end position="551"/>
    </location>
</feature>
<dbReference type="Proteomes" id="UP000094527">
    <property type="component" value="Unassembled WGS sequence"/>
</dbReference>
<comment type="similarity">
    <text evidence="5">Belongs to the CCDC47 family.</text>
</comment>
<dbReference type="GO" id="GO:0030867">
    <property type="term" value="C:rough endoplasmic reticulum membrane"/>
    <property type="evidence" value="ECO:0007669"/>
    <property type="project" value="UniProtKB-SubCell"/>
</dbReference>
<dbReference type="PANTHER" id="PTHR12883">
    <property type="entry name" value="ADIPOCYTE-SPECIFIC PROTEIN 4-RELATED"/>
    <property type="match status" value="1"/>
</dbReference>
<evidence type="ECO:0000256" key="9">
    <source>
        <dbReference type="SAM" id="Phobius"/>
    </source>
</evidence>
<comment type="caution">
    <text evidence="10">The sequence shown here is derived from an EMBL/GenBank/DDBJ whole genome shotgun (WGS) entry which is preliminary data.</text>
</comment>
<dbReference type="Pfam" id="PF07946">
    <property type="entry name" value="CCDC47"/>
    <property type="match status" value="1"/>
</dbReference>
<accession>A0A1D2MPD1</accession>
<dbReference type="InterPro" id="IPR012879">
    <property type="entry name" value="CCDC47"/>
</dbReference>
<evidence type="ECO:0000256" key="5">
    <source>
        <dbReference type="ARBA" id="ARBA00034746"/>
    </source>
</evidence>
<sequence length="551" mass="63545">MNQGTDRSISFQFGCNVNKPADLRISEGRTGGRAKPKIHQAQSLGKQSGGIWLRNGKMKITKYLLILAAVVLVVSIAAVKCEHEEDDFAEFDDDFEEDELSRARSRRARTPPPPPKEEESKEVPKKKPAPPAEDIIEEDIRPKDSAFDEDDEANVMNDEDDFESIDDEDEFDFDGDSKVKREMPPPKLTITSVPMPMRGWQAYWSELLMLIGIAVYMMNYILGRYKNQKIAQSFFDINWNILEDNFMMLGDSTILEDEQGTRNYQKMSDSIYQMWCSGRVCCEGMLVELKLLKRQDLVSILANMFRPAKDVLRVSVEMGKEDMDSVVFALANKKAATKMSKEYNDLINYCPDKKPAEKYGLPSQFVVMSELSEASSTILDSKTCAVITKFASLIDSIHFTDQFTGLRSAEPETTKDGVMKLPEPRRFLFFTLNLPTTNSGNNCDTVFEEMKPFFQFIFYTIDKMKRVRLSKEGKYKADRNRAKVEEAFMKQTHAARAEAAANRREEKRRQEKERILQEDDPDKQRRWEEKEQKREKKRKQPKMKQLKVKAL</sequence>
<feature type="region of interest" description="Disordered" evidence="8">
    <location>
        <begin position="496"/>
        <end position="551"/>
    </location>
</feature>
<evidence type="ECO:0000256" key="3">
    <source>
        <dbReference type="ARBA" id="ARBA00023136"/>
    </source>
</evidence>
<dbReference type="AlphaFoldDB" id="A0A1D2MPD1"/>
<evidence type="ECO:0000256" key="1">
    <source>
        <dbReference type="ARBA" id="ARBA00022692"/>
    </source>
</evidence>
<dbReference type="GO" id="GO:0005509">
    <property type="term" value="F:calcium ion binding"/>
    <property type="evidence" value="ECO:0007669"/>
    <property type="project" value="InterPro"/>
</dbReference>
<evidence type="ECO:0000256" key="8">
    <source>
        <dbReference type="SAM" id="MobiDB-lite"/>
    </source>
</evidence>
<evidence type="ECO:0000256" key="4">
    <source>
        <dbReference type="ARBA" id="ARBA00034697"/>
    </source>
</evidence>
<dbReference type="OMA" id="ESMWVAT"/>
<evidence type="ECO:0000313" key="10">
    <source>
        <dbReference type="EMBL" id="ODM94714.1"/>
    </source>
</evidence>